<dbReference type="Gene3D" id="3.40.630.10">
    <property type="entry name" value="Zn peptidases"/>
    <property type="match status" value="1"/>
</dbReference>
<dbReference type="GO" id="GO:0004181">
    <property type="term" value="F:metallocarboxypeptidase activity"/>
    <property type="evidence" value="ECO:0007669"/>
    <property type="project" value="InterPro"/>
</dbReference>
<protein>
    <recommendedName>
        <fullName evidence="3">Peptidase M14 domain-containing protein</fullName>
    </recommendedName>
</protein>
<dbReference type="InterPro" id="IPR029062">
    <property type="entry name" value="Class_I_gatase-like"/>
</dbReference>
<dbReference type="GO" id="GO:0006508">
    <property type="term" value="P:proteolysis"/>
    <property type="evidence" value="ECO:0007669"/>
    <property type="project" value="InterPro"/>
</dbReference>
<keyword evidence="5" id="KW-1185">Reference proteome</keyword>
<comment type="similarity">
    <text evidence="1">Belongs to the peptidase M14 family.</text>
</comment>
<dbReference type="SUPFAM" id="SSF52317">
    <property type="entry name" value="Class I glutamine amidotransferase-like"/>
    <property type="match status" value="1"/>
</dbReference>
<feature type="signal peptide" evidence="2">
    <location>
        <begin position="1"/>
        <end position="36"/>
    </location>
</feature>
<dbReference type="EMBL" id="JAAGNX010000003">
    <property type="protein sequence ID" value="NDV63411.1"/>
    <property type="molecule type" value="Genomic_DNA"/>
</dbReference>
<name>A0A6B2M318_9BACT</name>
<dbReference type="InterPro" id="IPR000834">
    <property type="entry name" value="Peptidase_M14"/>
</dbReference>
<dbReference type="Proteomes" id="UP000478417">
    <property type="component" value="Unassembled WGS sequence"/>
</dbReference>
<comment type="caution">
    <text evidence="4">The sequence shown here is derived from an EMBL/GenBank/DDBJ whole genome shotgun (WGS) entry which is preliminary data.</text>
</comment>
<evidence type="ECO:0000259" key="3">
    <source>
        <dbReference type="PROSITE" id="PS52035"/>
    </source>
</evidence>
<keyword evidence="2" id="KW-0732">Signal</keyword>
<gene>
    <name evidence="4" type="ORF">G0Q06_13175</name>
</gene>
<evidence type="ECO:0000256" key="1">
    <source>
        <dbReference type="PROSITE-ProRule" id="PRU01379"/>
    </source>
</evidence>
<dbReference type="PROSITE" id="PS52035">
    <property type="entry name" value="PEPTIDASE_M14"/>
    <property type="match status" value="1"/>
</dbReference>
<evidence type="ECO:0000256" key="2">
    <source>
        <dbReference type="SAM" id="SignalP"/>
    </source>
</evidence>
<dbReference type="RefSeq" id="WP_163966951.1">
    <property type="nucleotide sequence ID" value="NZ_JAAGNX010000003.1"/>
</dbReference>
<proteinExistence type="inferred from homology"/>
<dbReference type="AlphaFoldDB" id="A0A6B2M318"/>
<reference evidence="4 5" key="1">
    <citation type="submission" date="2020-02" db="EMBL/GenBank/DDBJ databases">
        <title>Albibacoteraceae fam. nov., the first described family within the subdivision 4 Verrucomicrobia.</title>
        <authorList>
            <person name="Xi F."/>
        </authorList>
    </citation>
    <scope>NUCLEOTIDE SEQUENCE [LARGE SCALE GENOMIC DNA]</scope>
    <source>
        <strain evidence="4 5">CK1056</strain>
    </source>
</reference>
<feature type="active site" description="Proton donor/acceptor" evidence="1">
    <location>
        <position position="349"/>
    </location>
</feature>
<feature type="domain" description="Peptidase M14" evidence="3">
    <location>
        <begin position="72"/>
        <end position="375"/>
    </location>
</feature>
<dbReference type="Gene3D" id="3.40.50.880">
    <property type="match status" value="1"/>
</dbReference>
<feature type="chain" id="PRO_5025596324" description="Peptidase M14 domain-containing protein" evidence="2">
    <location>
        <begin position="37"/>
        <end position="881"/>
    </location>
</feature>
<dbReference type="CDD" id="cd03143">
    <property type="entry name" value="A4_beta-galactosidase_middle_domain"/>
    <property type="match status" value="1"/>
</dbReference>
<accession>A0A6B2M318</accession>
<evidence type="ECO:0000313" key="5">
    <source>
        <dbReference type="Proteomes" id="UP000478417"/>
    </source>
</evidence>
<organism evidence="4 5">
    <name type="scientific">Oceanipulchritudo coccoides</name>
    <dbReference type="NCBI Taxonomy" id="2706888"/>
    <lineage>
        <taxon>Bacteria</taxon>
        <taxon>Pseudomonadati</taxon>
        <taxon>Verrucomicrobiota</taxon>
        <taxon>Opitutia</taxon>
        <taxon>Puniceicoccales</taxon>
        <taxon>Oceanipulchritudinaceae</taxon>
        <taxon>Oceanipulchritudo</taxon>
    </lineage>
</organism>
<dbReference type="Pfam" id="PF00246">
    <property type="entry name" value="Peptidase_M14"/>
    <property type="match status" value="1"/>
</dbReference>
<evidence type="ECO:0000313" key="4">
    <source>
        <dbReference type="EMBL" id="NDV63411.1"/>
    </source>
</evidence>
<sequence>MKTDSNSFVKSLQSCLCCRLATVIIFLVLFPLAPDAAGDSLVAGGNFLPQEMAYASSITKSETYLGYEIGNRLLTHGELIGYLRLLAAESDRIQLVETGKTHGGRPLITLIISSPENLANLESLREQHLQLADPRRSGNLNLEELPLVVGMYYSIHGNEPSGANAALLIAYHLAAGTGPEFEEFLDKTVILLDPCLNPDGLDRFANWSRNNVGKNPNPDPNTREHVEDWPGGRGNYYFFDLNRDWMLLTQPESVARLQLYHHWLPNLLFDFHEMGTASTYFFQPGVPERTHPLITPENVALTERISHYFAQALDEAGSLYFSKERFDDFYMGKASTISDLKGAVGFLFEQASSRGLLQKSKTGDISFAFTVQNQVTISLAVLEAAREQRADLLAYMRDFFEDSLEEGRNADGAGFTFSSPGDPDRAQLFAEVLQGHDIEVSRTGDGNLWFIPAEQPQYRYLQALIEQQTEFDENIFYDITAWTLPLAYNLEWEQVGKAPKLADPPPPRTLPESDLGYLIDWASLNAPRLLFDLLEEDVQVMVAKEPFTMAAEKFGYGTLFVSLAGQFEKAAQIHEILSASMEDHATRVRAVWTFLTEEGIDLGSNQLVTVKKPKILLASGGVFSSTQTGEVWHLLDVLHDYPVTLVKARQLDKLNLDEYTVLVVPGADTVEFSAELCDKLKGWVARGGSLVFLGKSAKWSIENQLVELSLLGVTEPPERTVSTEPTDPTDLAAASVAATPIPVPAPERRPFEAASDDKALTRIRGAIFDTVVDLSHPIAYGLNAMSLPVFVDEDFILAPSSSPYQTPLVFAEQPLLAGYASGENLSLMAGAAAVVVEPQGRGAVVLFGMKPVFRSYWRGTEKLLLNAILFGPLMKDAFEDG</sequence>
<dbReference type="SUPFAM" id="SSF53187">
    <property type="entry name" value="Zn-dependent exopeptidases"/>
    <property type="match status" value="1"/>
</dbReference>
<dbReference type="GO" id="GO:0008270">
    <property type="term" value="F:zinc ion binding"/>
    <property type="evidence" value="ECO:0007669"/>
    <property type="project" value="InterPro"/>
</dbReference>